<gene>
    <name evidence="1" type="ORF">VIS19158_06675</name>
</gene>
<evidence type="ECO:0000313" key="1">
    <source>
        <dbReference type="EMBL" id="EGU31937.1"/>
    </source>
</evidence>
<dbReference type="AlphaFoldDB" id="F9RSQ4"/>
<protein>
    <submittedName>
        <fullName evidence="1">Uncharacterized protein</fullName>
    </submittedName>
</protein>
<dbReference type="eggNOG" id="ENOG5031P6T">
    <property type="taxonomic scope" value="Bacteria"/>
</dbReference>
<reference evidence="1 2" key="1">
    <citation type="journal article" date="2012" name="Int. J. Syst. Evol. Microbiol.">
        <title>Vibrio caribbeanicus sp. nov., isolated from the marine sponge Scleritoderma cyanea.</title>
        <authorList>
            <person name="Hoffmann M."/>
            <person name="Monday S.R."/>
            <person name="Allard M.W."/>
            <person name="Strain E.A."/>
            <person name="Whittaker P."/>
            <person name="Naum M."/>
            <person name="McCarthy P.J."/>
            <person name="Lopez J.V."/>
            <person name="Fischer M."/>
            <person name="Brown E.W."/>
        </authorList>
    </citation>
    <scope>NUCLEOTIDE SEQUENCE [LARGE SCALE GENOMIC DNA]</scope>
    <source>
        <strain evidence="1 2">LMG 19158</strain>
    </source>
</reference>
<sequence>MHQAMIQLPLRHFLQQFEATPQLNLFMNESILPKQSYPQSKLLGLKIN</sequence>
<organism evidence="1 2">
    <name type="scientific">Vibrio scophthalmi LMG 19158</name>
    <dbReference type="NCBI Taxonomy" id="870967"/>
    <lineage>
        <taxon>Bacteria</taxon>
        <taxon>Pseudomonadati</taxon>
        <taxon>Pseudomonadota</taxon>
        <taxon>Gammaproteobacteria</taxon>
        <taxon>Vibrionales</taxon>
        <taxon>Vibrionaceae</taxon>
        <taxon>Vibrio</taxon>
    </lineage>
</organism>
<comment type="caution">
    <text evidence="1">The sequence shown here is derived from an EMBL/GenBank/DDBJ whole genome shotgun (WGS) entry which is preliminary data.</text>
</comment>
<name>F9RSQ4_9VIBR</name>
<evidence type="ECO:0000313" key="2">
    <source>
        <dbReference type="Proteomes" id="UP000004349"/>
    </source>
</evidence>
<dbReference type="Proteomes" id="UP000004349">
    <property type="component" value="Unassembled WGS sequence"/>
</dbReference>
<accession>F9RSQ4</accession>
<dbReference type="EMBL" id="AFWE01000195">
    <property type="protein sequence ID" value="EGU31937.1"/>
    <property type="molecule type" value="Genomic_DNA"/>
</dbReference>
<proteinExistence type="predicted"/>